<organism evidence="11 12">
    <name type="scientific">Musa troglodytarum</name>
    <name type="common">fe'i banana</name>
    <dbReference type="NCBI Taxonomy" id="320322"/>
    <lineage>
        <taxon>Eukaryota</taxon>
        <taxon>Viridiplantae</taxon>
        <taxon>Streptophyta</taxon>
        <taxon>Embryophyta</taxon>
        <taxon>Tracheophyta</taxon>
        <taxon>Spermatophyta</taxon>
        <taxon>Magnoliopsida</taxon>
        <taxon>Liliopsida</taxon>
        <taxon>Zingiberales</taxon>
        <taxon>Musaceae</taxon>
        <taxon>Musa</taxon>
    </lineage>
</organism>
<keyword evidence="6" id="KW-1133">Transmembrane helix</keyword>
<dbReference type="InterPro" id="IPR052422">
    <property type="entry name" value="Auxin_Ser/Thr_Kinase"/>
</dbReference>
<dbReference type="Proteomes" id="UP001055439">
    <property type="component" value="Chromosome 3"/>
</dbReference>
<evidence type="ECO:0000256" key="9">
    <source>
        <dbReference type="ARBA" id="ARBA00023180"/>
    </source>
</evidence>
<evidence type="ECO:0000313" key="11">
    <source>
        <dbReference type="EMBL" id="URD93633.1"/>
    </source>
</evidence>
<dbReference type="GO" id="GO:0016301">
    <property type="term" value="F:kinase activity"/>
    <property type="evidence" value="ECO:0007669"/>
    <property type="project" value="UniProtKB-KW"/>
</dbReference>
<feature type="region of interest" description="Disordered" evidence="10">
    <location>
        <begin position="47"/>
        <end position="69"/>
    </location>
</feature>
<dbReference type="GO" id="GO:0016020">
    <property type="term" value="C:membrane"/>
    <property type="evidence" value="ECO:0007669"/>
    <property type="project" value="UniProtKB-SubCell"/>
</dbReference>
<keyword evidence="11" id="KW-0418">Kinase</keyword>
<evidence type="ECO:0000256" key="5">
    <source>
        <dbReference type="ARBA" id="ARBA00022737"/>
    </source>
</evidence>
<keyword evidence="7" id="KW-0472">Membrane</keyword>
<keyword evidence="4" id="KW-0732">Signal</keyword>
<sequence length="108" mass="12402">MADEVLELDEEARGSMGEVVDLTWHCTAREPHQRPDMSHAVSRLAPLVEPWRPSGREQEKVEDDDDGHACESLRQTIERWGERRGVTYTSVVISSCRLKVLLIPFHKH</sequence>
<keyword evidence="12" id="KW-1185">Reference proteome</keyword>
<keyword evidence="5" id="KW-0677">Repeat</keyword>
<evidence type="ECO:0000256" key="6">
    <source>
        <dbReference type="ARBA" id="ARBA00022989"/>
    </source>
</evidence>
<name>A0A9E7FGQ1_9LILI</name>
<gene>
    <name evidence="11" type="ORF">MUK42_33917</name>
</gene>
<dbReference type="EMBL" id="CP097505">
    <property type="protein sequence ID" value="URD93633.1"/>
    <property type="molecule type" value="Genomic_DNA"/>
</dbReference>
<evidence type="ECO:0000256" key="2">
    <source>
        <dbReference type="ARBA" id="ARBA00022614"/>
    </source>
</evidence>
<evidence type="ECO:0000256" key="10">
    <source>
        <dbReference type="SAM" id="MobiDB-lite"/>
    </source>
</evidence>
<keyword evidence="2" id="KW-0433">Leucine-rich repeat</keyword>
<evidence type="ECO:0000256" key="1">
    <source>
        <dbReference type="ARBA" id="ARBA00004167"/>
    </source>
</evidence>
<keyword evidence="9" id="KW-0325">Glycoprotein</keyword>
<dbReference type="AlphaFoldDB" id="A0A9E7FGQ1"/>
<protein>
    <submittedName>
        <fullName evidence="11">Receptor protein kinase</fullName>
    </submittedName>
</protein>
<evidence type="ECO:0000256" key="7">
    <source>
        <dbReference type="ARBA" id="ARBA00023136"/>
    </source>
</evidence>
<dbReference type="OrthoDB" id="1607253at2759"/>
<evidence type="ECO:0000313" key="12">
    <source>
        <dbReference type="Proteomes" id="UP001055439"/>
    </source>
</evidence>
<keyword evidence="3" id="KW-0812">Transmembrane</keyword>
<evidence type="ECO:0000256" key="8">
    <source>
        <dbReference type="ARBA" id="ARBA00023170"/>
    </source>
</evidence>
<accession>A0A9E7FGQ1</accession>
<comment type="subcellular location">
    <subcellularLocation>
        <location evidence="1">Membrane</location>
        <topology evidence="1">Single-pass membrane protein</topology>
    </subcellularLocation>
</comment>
<reference evidence="11" key="1">
    <citation type="submission" date="2022-05" db="EMBL/GenBank/DDBJ databases">
        <title>The Musa troglodytarum L. genome provides insights into the mechanism of non-climacteric behaviour and enrichment of carotenoids.</title>
        <authorList>
            <person name="Wang J."/>
        </authorList>
    </citation>
    <scope>NUCLEOTIDE SEQUENCE</scope>
    <source>
        <tissue evidence="11">Leaf</tissue>
    </source>
</reference>
<keyword evidence="8 11" id="KW-0675">Receptor</keyword>
<proteinExistence type="predicted"/>
<evidence type="ECO:0000256" key="3">
    <source>
        <dbReference type="ARBA" id="ARBA00022692"/>
    </source>
</evidence>
<dbReference type="PANTHER" id="PTHR47986:SF34">
    <property type="entry name" value="RECEPTOR-LIKE KINASE TMK2"/>
    <property type="match status" value="1"/>
</dbReference>
<dbReference type="PANTHER" id="PTHR47986">
    <property type="entry name" value="OSJNBA0070M12.3 PROTEIN"/>
    <property type="match status" value="1"/>
</dbReference>
<keyword evidence="11" id="KW-0808">Transferase</keyword>
<evidence type="ECO:0000256" key="4">
    <source>
        <dbReference type="ARBA" id="ARBA00022729"/>
    </source>
</evidence>